<dbReference type="EMBL" id="JACHLE010000001">
    <property type="protein sequence ID" value="MBB4805706.1"/>
    <property type="molecule type" value="Genomic_DNA"/>
</dbReference>
<protein>
    <submittedName>
        <fullName evidence="1">Uncharacterized protein</fullName>
    </submittedName>
</protein>
<organism evidence="1 2">
    <name type="scientific">Chryseobacterium defluvii</name>
    <dbReference type="NCBI Taxonomy" id="160396"/>
    <lineage>
        <taxon>Bacteria</taxon>
        <taxon>Pseudomonadati</taxon>
        <taxon>Bacteroidota</taxon>
        <taxon>Flavobacteriia</taxon>
        <taxon>Flavobacteriales</taxon>
        <taxon>Weeksellaceae</taxon>
        <taxon>Chryseobacterium group</taxon>
        <taxon>Chryseobacterium</taxon>
    </lineage>
</organism>
<sequence>MVRSLNVFITFSLLPMAFLKGQQPDKYLEKEVDYLPYYQEMYKADSLKMIGKEKESFDKLDDLFKIYKPRNTMFYYEMKTYIVLGEKLGVKRDYRPYLNDLIMLWGYNSSTIGTDDILKKVYAENGFNDQKIKETEQFHKNNLKQEYIDGINKIRSLDQSPKRMEAEKEVNAENFEIYAKYGYPTVQNIHMGSKVFLIPLFIHFNKNEQQYEIIYKILYENVKKGAAEPIEMKNFLALKNIENTRSYYFGDDGTSLYVDKLQDDVPYDTVKKRRKMYGLPSLELEKWKSKIESENSEIE</sequence>
<keyword evidence="2" id="KW-1185">Reference proteome</keyword>
<evidence type="ECO:0000313" key="2">
    <source>
        <dbReference type="Proteomes" id="UP000592180"/>
    </source>
</evidence>
<dbReference type="AlphaFoldDB" id="A0A840K908"/>
<dbReference type="Proteomes" id="UP000592180">
    <property type="component" value="Unassembled WGS sequence"/>
</dbReference>
<proteinExistence type="predicted"/>
<name>A0A840K908_9FLAO</name>
<accession>A0A840K908</accession>
<gene>
    <name evidence="1" type="ORF">HNP38_000978</name>
</gene>
<reference evidence="1 2" key="1">
    <citation type="submission" date="2020-08" db="EMBL/GenBank/DDBJ databases">
        <title>Functional genomics of gut bacteria from endangered species of beetles.</title>
        <authorList>
            <person name="Carlos-Shanley C."/>
        </authorList>
    </citation>
    <scope>NUCLEOTIDE SEQUENCE [LARGE SCALE GENOMIC DNA]</scope>
    <source>
        <strain evidence="1 2">S00151</strain>
    </source>
</reference>
<evidence type="ECO:0000313" key="1">
    <source>
        <dbReference type="EMBL" id="MBB4805706.1"/>
    </source>
</evidence>
<comment type="caution">
    <text evidence="1">The sequence shown here is derived from an EMBL/GenBank/DDBJ whole genome shotgun (WGS) entry which is preliminary data.</text>
</comment>